<dbReference type="Proteomes" id="UP000288216">
    <property type="component" value="Unassembled WGS sequence"/>
</dbReference>
<feature type="non-terminal residue" evidence="1">
    <location>
        <position position="1"/>
    </location>
</feature>
<dbReference type="STRING" id="75743.A0A401QFY5"/>
<gene>
    <name evidence="1" type="ORF">scyTo_0024984</name>
</gene>
<sequence length="47" mass="5132">ASGPDGSLKETAKGSLQRSFRQLNEAKRLGEDVKGKLKGSVLKMRQM</sequence>
<evidence type="ECO:0000313" key="1">
    <source>
        <dbReference type="EMBL" id="GCB84290.1"/>
    </source>
</evidence>
<accession>A0A401QFY5</accession>
<comment type="caution">
    <text evidence="1">The sequence shown here is derived from an EMBL/GenBank/DDBJ whole genome shotgun (WGS) entry which is preliminary data.</text>
</comment>
<reference evidence="1 2" key="1">
    <citation type="journal article" date="2018" name="Nat. Ecol. Evol.">
        <title>Shark genomes provide insights into elasmobranch evolution and the origin of vertebrates.</title>
        <authorList>
            <person name="Hara Y"/>
            <person name="Yamaguchi K"/>
            <person name="Onimaru K"/>
            <person name="Kadota M"/>
            <person name="Koyanagi M"/>
            <person name="Keeley SD"/>
            <person name="Tatsumi K"/>
            <person name="Tanaka K"/>
            <person name="Motone F"/>
            <person name="Kageyama Y"/>
            <person name="Nozu R"/>
            <person name="Adachi N"/>
            <person name="Nishimura O"/>
            <person name="Nakagawa R"/>
            <person name="Tanegashima C"/>
            <person name="Kiyatake I"/>
            <person name="Matsumoto R"/>
            <person name="Murakumo K"/>
            <person name="Nishida K"/>
            <person name="Terakita A"/>
            <person name="Kuratani S"/>
            <person name="Sato K"/>
            <person name="Hyodo S Kuraku.S."/>
        </authorList>
    </citation>
    <scope>NUCLEOTIDE SEQUENCE [LARGE SCALE GENOMIC DNA]</scope>
</reference>
<evidence type="ECO:0000313" key="2">
    <source>
        <dbReference type="Proteomes" id="UP000288216"/>
    </source>
</evidence>
<name>A0A401QFY5_SCYTO</name>
<organism evidence="1 2">
    <name type="scientific">Scyliorhinus torazame</name>
    <name type="common">Cloudy catshark</name>
    <name type="synonym">Catulus torazame</name>
    <dbReference type="NCBI Taxonomy" id="75743"/>
    <lineage>
        <taxon>Eukaryota</taxon>
        <taxon>Metazoa</taxon>
        <taxon>Chordata</taxon>
        <taxon>Craniata</taxon>
        <taxon>Vertebrata</taxon>
        <taxon>Chondrichthyes</taxon>
        <taxon>Elasmobranchii</taxon>
        <taxon>Galeomorphii</taxon>
        <taxon>Galeoidea</taxon>
        <taxon>Carcharhiniformes</taxon>
        <taxon>Scyliorhinidae</taxon>
        <taxon>Scyliorhinus</taxon>
    </lineage>
</organism>
<protein>
    <submittedName>
        <fullName evidence="1">Uncharacterized protein</fullName>
    </submittedName>
</protein>
<proteinExistence type="predicted"/>
<dbReference type="AlphaFoldDB" id="A0A401QFY5"/>
<keyword evidence="2" id="KW-1185">Reference proteome</keyword>
<dbReference type="EMBL" id="BFAA01065450">
    <property type="protein sequence ID" value="GCB84290.1"/>
    <property type="molecule type" value="Genomic_DNA"/>
</dbReference>